<organism evidence="1 2">
    <name type="scientific">Candidatus Daviesbacteria bacterium RIFCSPLOWO2_02_FULL_36_7</name>
    <dbReference type="NCBI Taxonomy" id="1797792"/>
    <lineage>
        <taxon>Bacteria</taxon>
        <taxon>Candidatus Daviesiibacteriota</taxon>
    </lineage>
</organism>
<gene>
    <name evidence="1" type="ORF">A3I48_00205</name>
</gene>
<dbReference type="AlphaFoldDB" id="A0A1F5MGT4"/>
<protein>
    <submittedName>
        <fullName evidence="1">Uncharacterized protein</fullName>
    </submittedName>
</protein>
<evidence type="ECO:0000313" key="2">
    <source>
        <dbReference type="Proteomes" id="UP000178859"/>
    </source>
</evidence>
<dbReference type="EMBL" id="MFDT01000052">
    <property type="protein sequence ID" value="OGE64576.1"/>
    <property type="molecule type" value="Genomic_DNA"/>
</dbReference>
<reference evidence="1 2" key="1">
    <citation type="journal article" date="2016" name="Nat. Commun.">
        <title>Thousands of microbial genomes shed light on interconnected biogeochemical processes in an aquifer system.</title>
        <authorList>
            <person name="Anantharaman K."/>
            <person name="Brown C.T."/>
            <person name="Hug L.A."/>
            <person name="Sharon I."/>
            <person name="Castelle C.J."/>
            <person name="Probst A.J."/>
            <person name="Thomas B.C."/>
            <person name="Singh A."/>
            <person name="Wilkins M.J."/>
            <person name="Karaoz U."/>
            <person name="Brodie E.L."/>
            <person name="Williams K.H."/>
            <person name="Hubbard S.S."/>
            <person name="Banfield J.F."/>
        </authorList>
    </citation>
    <scope>NUCLEOTIDE SEQUENCE [LARGE SCALE GENOMIC DNA]</scope>
</reference>
<proteinExistence type="predicted"/>
<sequence>MTKQEQEEFKKLIKESVIEVLDSKAGQEVLVKSFVQGYNEMVESMLEDIWHDVKTIKIELKYIKDQYGTKIERLERKVGLAVQ</sequence>
<comment type="caution">
    <text evidence="1">The sequence shown here is derived from an EMBL/GenBank/DDBJ whole genome shotgun (WGS) entry which is preliminary data.</text>
</comment>
<evidence type="ECO:0000313" key="1">
    <source>
        <dbReference type="EMBL" id="OGE64576.1"/>
    </source>
</evidence>
<name>A0A1F5MGT4_9BACT</name>
<accession>A0A1F5MGT4</accession>
<dbReference type="Proteomes" id="UP000178859">
    <property type="component" value="Unassembled WGS sequence"/>
</dbReference>